<organism evidence="2">
    <name type="scientific">Chromera velia CCMP2878</name>
    <dbReference type="NCBI Taxonomy" id="1169474"/>
    <lineage>
        <taxon>Eukaryota</taxon>
        <taxon>Sar</taxon>
        <taxon>Alveolata</taxon>
        <taxon>Colpodellida</taxon>
        <taxon>Chromeraceae</taxon>
        <taxon>Chromera</taxon>
    </lineage>
</organism>
<protein>
    <submittedName>
        <fullName evidence="2">Uncharacterized protein</fullName>
    </submittedName>
</protein>
<dbReference type="EMBL" id="CDMZ01005701">
    <property type="protein sequence ID" value="CEM53505.1"/>
    <property type="molecule type" value="Genomic_DNA"/>
</dbReference>
<evidence type="ECO:0000256" key="1">
    <source>
        <dbReference type="SAM" id="MobiDB-lite"/>
    </source>
</evidence>
<name>A0A0G4I8W8_9ALVE</name>
<dbReference type="AlphaFoldDB" id="A0A0G4I8W8"/>
<feature type="region of interest" description="Disordered" evidence="1">
    <location>
        <begin position="1"/>
        <end position="37"/>
    </location>
</feature>
<gene>
    <name evidence="2" type="ORF">Cvel_12012</name>
</gene>
<sequence length="103" mass="11512">MLQRRDKGGSRGRDRSSQKRSRYQLHGYSKHALSAPPVGDLSARSVESYAVALSVRLASTPIVLLHHRRQQVDLPDHHTRVSAVPKDPMAFFESVQLLQSGNI</sequence>
<evidence type="ECO:0000313" key="2">
    <source>
        <dbReference type="EMBL" id="CEM53505.1"/>
    </source>
</evidence>
<feature type="compositionally biased region" description="Basic and acidic residues" evidence="1">
    <location>
        <begin position="1"/>
        <end position="17"/>
    </location>
</feature>
<dbReference type="VEuPathDB" id="CryptoDB:Cvel_12012"/>
<reference evidence="2" key="1">
    <citation type="submission" date="2014-11" db="EMBL/GenBank/DDBJ databases">
        <authorList>
            <person name="Otto D Thomas"/>
            <person name="Naeem Raeece"/>
        </authorList>
    </citation>
    <scope>NUCLEOTIDE SEQUENCE</scope>
</reference>
<accession>A0A0G4I8W8</accession>
<proteinExistence type="predicted"/>